<feature type="region of interest" description="Disordered" evidence="2">
    <location>
        <begin position="930"/>
        <end position="997"/>
    </location>
</feature>
<feature type="region of interest" description="Disordered" evidence="2">
    <location>
        <begin position="432"/>
        <end position="451"/>
    </location>
</feature>
<reference evidence="3 4" key="1">
    <citation type="submission" date="2020-03" db="EMBL/GenBank/DDBJ databases">
        <title>Genome sequence of Toxoplasma gondii RH-88 strain.</title>
        <authorList>
            <person name="Lorenzi H.A."/>
            <person name="Venepally P."/>
            <person name="Rozenberg A."/>
            <person name="Sibley D."/>
        </authorList>
    </citation>
    <scope>NUCLEOTIDE SEQUENCE [LARGE SCALE GENOMIC DNA]</scope>
    <source>
        <strain evidence="3 4">RH-88</strain>
    </source>
</reference>
<name>A0A7J6KF95_TOXGO</name>
<keyword evidence="4" id="KW-1185">Reference proteome</keyword>
<dbReference type="Proteomes" id="UP000557509">
    <property type="component" value="Unassembled WGS sequence"/>
</dbReference>
<evidence type="ECO:0000256" key="1">
    <source>
        <dbReference type="SAM" id="Coils"/>
    </source>
</evidence>
<evidence type="ECO:0000313" key="4">
    <source>
        <dbReference type="Proteomes" id="UP000557509"/>
    </source>
</evidence>
<comment type="caution">
    <text evidence="3">The sequence shown here is derived from an EMBL/GenBank/DDBJ whole genome shotgun (WGS) entry which is preliminary data.</text>
</comment>
<evidence type="ECO:0000313" key="3">
    <source>
        <dbReference type="EMBL" id="KAF4645462.1"/>
    </source>
</evidence>
<feature type="region of interest" description="Disordered" evidence="2">
    <location>
        <begin position="258"/>
        <end position="289"/>
    </location>
</feature>
<feature type="region of interest" description="Disordered" evidence="2">
    <location>
        <begin position="562"/>
        <end position="601"/>
    </location>
</feature>
<accession>A0A7J6KF95</accession>
<feature type="compositionally biased region" description="Polar residues" evidence="2">
    <location>
        <begin position="78"/>
        <end position="104"/>
    </location>
</feature>
<feature type="compositionally biased region" description="Low complexity" evidence="2">
    <location>
        <begin position="279"/>
        <end position="289"/>
    </location>
</feature>
<keyword evidence="1" id="KW-0175">Coiled coil</keyword>
<evidence type="ECO:0000256" key="2">
    <source>
        <dbReference type="SAM" id="MobiDB-lite"/>
    </source>
</evidence>
<sequence>MVAPQVIVRTALAAFICYFEQVICIPTSTCSIPATYALSRTLWALSLLCVGITGSFLGALSARGPDDGDLEYRDQELAGSQIQEDTQRESPTIRSSTEAGTGATQEPVAEPRPAEPAQGSSSLTGSLRQDPAVAPRGERVSGLSRHVPSSLGISRTVAVLGRGKLTFGELAMEGFRREAKQLREEWEDEDRYVRQSVGRIIVGQSVPPTESQVKHLEAAARERFHFRASARVRQAHLLDQIAAEIAAQLQAAGVELSDSGGAASAQPGTSDEASGTGGDANAPGAGGARAAPEMAIQSYVRVGVVALRTEVTRLRELLRNKDLCVQQHIAERMARNMNENPSDNVVSLWRREAKRAYRLKATLAKEKAAALEAQATEWESRLASGALMREDPDEGPSFRRQASKRTSDTTAWTGGRAGSRGQWRKAHLTGRRRSPFIPRGPPLKSAPHIVHPGDTLRGTVLGSTVELPKLGEVPYAQLAIDKLRMEATQLYAKWKDKDEYVKCRIASHMHEGNNRSPREEDIRQWIVSAKHTYCRHGRVRIQEAAVLQELADNLERRAEAEGLMVRSSQESPAHGSESAGGLQAAESERVSGGPSHTPVPARSEMTFAHLAIQNLRKEAQNIEASWLRDEALFIAERAAYRMARANDPSPSPAVLLQWQYTDKSYFQTQCTAHLQKARDLRRQADALEVELESLLSSPSGHAPDPSLGTESTGKRQRKRKHLSQSSAESSGRHPLHGAATATPTSLWLTPVSGFPLRAPRRCSKRRRVASGPGSASPASLQLHPTEAASEKASGHSLSAPVPATRSTGVPLPPAALALSTTTPLHPAGSGSSAGVPAAPQPKKRRLLDFVSAQAAAHQLAPQMHTPPPGQISGTSTQIPFEHLPLGPREASGPSLTSFLSTGHATPFGPVSEIIPPRCLPLKKRPLREPAATIQSPTADVATSGPRRVSSDSLTVSSTSSGSHSQAPASTDSPAPTSAPHGVRGVGPRIRRGAPEPR</sequence>
<dbReference type="VEuPathDB" id="ToxoDB:TGME49_252190"/>
<proteinExistence type="predicted"/>
<feature type="coiled-coil region" evidence="1">
    <location>
        <begin position="354"/>
        <end position="381"/>
    </location>
</feature>
<protein>
    <submittedName>
        <fullName evidence="3">KRUF family protein</fullName>
    </submittedName>
</protein>
<feature type="region of interest" description="Disordered" evidence="2">
    <location>
        <begin position="385"/>
        <end position="427"/>
    </location>
</feature>
<organism evidence="3 4">
    <name type="scientific">Toxoplasma gondii</name>
    <dbReference type="NCBI Taxonomy" id="5811"/>
    <lineage>
        <taxon>Eukaryota</taxon>
        <taxon>Sar</taxon>
        <taxon>Alveolata</taxon>
        <taxon>Apicomplexa</taxon>
        <taxon>Conoidasida</taxon>
        <taxon>Coccidia</taxon>
        <taxon>Eucoccidiorida</taxon>
        <taxon>Eimeriorina</taxon>
        <taxon>Sarcocystidae</taxon>
        <taxon>Toxoplasma</taxon>
    </lineage>
</organism>
<feature type="compositionally biased region" description="Low complexity" evidence="2">
    <location>
        <begin position="769"/>
        <end position="779"/>
    </location>
</feature>
<feature type="region of interest" description="Disordered" evidence="2">
    <location>
        <begin position="862"/>
        <end position="895"/>
    </location>
</feature>
<feature type="compositionally biased region" description="Basic residues" evidence="2">
    <location>
        <begin position="758"/>
        <end position="768"/>
    </location>
</feature>
<feature type="compositionally biased region" description="Low complexity" evidence="2">
    <location>
        <begin position="826"/>
        <end position="837"/>
    </location>
</feature>
<feature type="region of interest" description="Disordered" evidence="2">
    <location>
        <begin position="78"/>
        <end position="146"/>
    </location>
</feature>
<dbReference type="VEuPathDB" id="ToxoDB:TGME49_500174"/>
<feature type="region of interest" description="Disordered" evidence="2">
    <location>
        <begin position="693"/>
        <end position="842"/>
    </location>
</feature>
<feature type="compositionally biased region" description="Polar residues" evidence="2">
    <location>
        <begin position="118"/>
        <end position="127"/>
    </location>
</feature>
<feature type="compositionally biased region" description="Low complexity" evidence="2">
    <location>
        <begin position="950"/>
        <end position="970"/>
    </location>
</feature>
<gene>
    <name evidence="3" type="ORF">TGRH88_005660</name>
</gene>
<dbReference type="EMBL" id="JAAUHK010000188">
    <property type="protein sequence ID" value="KAF4645462.1"/>
    <property type="molecule type" value="Genomic_DNA"/>
</dbReference>
<dbReference type="AlphaFoldDB" id="A0A7J6KF95"/>
<dbReference type="VEuPathDB" id="ToxoDB:TGME49_252065"/>